<dbReference type="GO" id="GO:0016887">
    <property type="term" value="F:ATP hydrolysis activity"/>
    <property type="evidence" value="ECO:0007669"/>
    <property type="project" value="InterPro"/>
</dbReference>
<proteinExistence type="inferred from homology"/>
<dbReference type="InterPro" id="IPR038973">
    <property type="entry name" value="MutL/Mlh/Pms-like"/>
</dbReference>
<comment type="caution">
    <text evidence="2">The sequence shown here is derived from an EMBL/GenBank/DDBJ whole genome shotgun (WGS) entry which is preliminary data.</text>
</comment>
<dbReference type="Gene3D" id="3.30.565.10">
    <property type="entry name" value="Histidine kinase-like ATPase, C-terminal domain"/>
    <property type="match status" value="1"/>
</dbReference>
<dbReference type="GO" id="GO:0140664">
    <property type="term" value="F:ATP-dependent DNA damage sensor activity"/>
    <property type="evidence" value="ECO:0007669"/>
    <property type="project" value="InterPro"/>
</dbReference>
<evidence type="ECO:0000256" key="1">
    <source>
        <dbReference type="ARBA" id="ARBA00006082"/>
    </source>
</evidence>
<sequence length="121" mass="14156">MESGTKDHKTAWKIRSTGGTISDREEIPGFTGTKILVEELFFSTPIHRKFLKSIRSEDKKIRDRVTTQVLAREDVRFRLFQDGKEVYVLPSRENKKDRIIDLFGENFRDHLLYEGIGARLE</sequence>
<dbReference type="AlphaFoldDB" id="M6FR01"/>
<dbReference type="SUPFAM" id="SSF55874">
    <property type="entry name" value="ATPase domain of HSP90 chaperone/DNA topoisomerase II/histidine kinase"/>
    <property type="match status" value="1"/>
</dbReference>
<dbReference type="PANTHER" id="PTHR10073">
    <property type="entry name" value="DNA MISMATCH REPAIR PROTEIN MLH, PMS, MUTL"/>
    <property type="match status" value="1"/>
</dbReference>
<evidence type="ECO:0000313" key="2">
    <source>
        <dbReference type="EMBL" id="EMM73542.1"/>
    </source>
</evidence>
<dbReference type="PANTHER" id="PTHR10073:SF12">
    <property type="entry name" value="DNA MISMATCH REPAIR PROTEIN MLH1"/>
    <property type="match status" value="1"/>
</dbReference>
<accession>M6FR01</accession>
<dbReference type="GO" id="GO:0006298">
    <property type="term" value="P:mismatch repair"/>
    <property type="evidence" value="ECO:0007669"/>
    <property type="project" value="InterPro"/>
</dbReference>
<dbReference type="EMBL" id="AFJM02000028">
    <property type="protein sequence ID" value="EMM73542.1"/>
    <property type="molecule type" value="Genomic_DNA"/>
</dbReference>
<organism evidence="2 3">
    <name type="scientific">Leptospira weilii str. 2006001855</name>
    <dbReference type="NCBI Taxonomy" id="996804"/>
    <lineage>
        <taxon>Bacteria</taxon>
        <taxon>Pseudomonadati</taxon>
        <taxon>Spirochaetota</taxon>
        <taxon>Spirochaetia</taxon>
        <taxon>Leptospirales</taxon>
        <taxon>Leptospiraceae</taxon>
        <taxon>Leptospira</taxon>
    </lineage>
</organism>
<dbReference type="Proteomes" id="UP000012101">
    <property type="component" value="Unassembled WGS sequence"/>
</dbReference>
<dbReference type="InterPro" id="IPR036890">
    <property type="entry name" value="HATPase_C_sf"/>
</dbReference>
<gene>
    <name evidence="2" type="ORF">LEP1GSC038_2562</name>
</gene>
<comment type="similarity">
    <text evidence="1">Belongs to the DNA mismatch repair MutL/HexB family.</text>
</comment>
<protein>
    <submittedName>
        <fullName evidence="2">Uncharacterized protein</fullName>
    </submittedName>
</protein>
<evidence type="ECO:0000313" key="3">
    <source>
        <dbReference type="Proteomes" id="UP000012101"/>
    </source>
</evidence>
<name>M6FR01_9LEPT</name>
<reference evidence="2 3" key="1">
    <citation type="submission" date="2013-01" db="EMBL/GenBank/DDBJ databases">
        <authorList>
            <person name="Harkins D.M."/>
            <person name="Durkin A.S."/>
            <person name="Brinkac L.M."/>
            <person name="Haft D.H."/>
            <person name="Selengut J.D."/>
            <person name="Sanka R."/>
            <person name="DePew J."/>
            <person name="Purushe J."/>
            <person name="Hospenthal D.R."/>
            <person name="Murray C.K."/>
            <person name="Pimentel G."/>
            <person name="Wasfy M."/>
            <person name="Vinetz J.M."/>
            <person name="Sutton G.G."/>
            <person name="Nierman W.C."/>
            <person name="Fouts D.E."/>
        </authorList>
    </citation>
    <scope>NUCLEOTIDE SEQUENCE [LARGE SCALE GENOMIC DNA]</scope>
    <source>
        <strain evidence="2 3">2006001855</strain>
    </source>
</reference>
<dbReference type="GO" id="GO:0032300">
    <property type="term" value="C:mismatch repair complex"/>
    <property type="evidence" value="ECO:0007669"/>
    <property type="project" value="InterPro"/>
</dbReference>